<proteinExistence type="predicted"/>
<organism evidence="2">
    <name type="scientific">viral metagenome</name>
    <dbReference type="NCBI Taxonomy" id="1070528"/>
    <lineage>
        <taxon>unclassified sequences</taxon>
        <taxon>metagenomes</taxon>
        <taxon>organismal metagenomes</taxon>
    </lineage>
</organism>
<dbReference type="EMBL" id="MT142918">
    <property type="protein sequence ID" value="QJA90515.1"/>
    <property type="molecule type" value="Genomic_DNA"/>
</dbReference>
<feature type="compositionally biased region" description="Basic and acidic residues" evidence="1">
    <location>
        <begin position="161"/>
        <end position="198"/>
    </location>
</feature>
<feature type="region of interest" description="Disordered" evidence="1">
    <location>
        <begin position="157"/>
        <end position="209"/>
    </location>
</feature>
<gene>
    <name evidence="2" type="ORF">MM415B02361_0010</name>
</gene>
<name>A0A6M3LBI7_9ZZZZ</name>
<evidence type="ECO:0000256" key="1">
    <source>
        <dbReference type="SAM" id="MobiDB-lite"/>
    </source>
</evidence>
<sequence length="209" mass="23535">MANLRLKDFKKGDVWLIDDPKRICKVVETRQIEVTTRTGVETEDAVEVLSTLRTKPIKGLVDEKEAAECETLIKGLRDYGDDEWSELWAERSVNPVEMVRKKGVFERIEGKWVVEVYCEDERGRRARLAGEPKGRCGTCPIRKKRIDGIKVPPGDVPVGLFKDDANAKETTRKEDDTKRTPPVETRLREDGKRGKGDGGGKAVPVGRAF</sequence>
<protein>
    <submittedName>
        <fullName evidence="2">Uncharacterized protein</fullName>
    </submittedName>
</protein>
<dbReference type="AlphaFoldDB" id="A0A6M3LBI7"/>
<evidence type="ECO:0000313" key="2">
    <source>
        <dbReference type="EMBL" id="QJA90515.1"/>
    </source>
</evidence>
<reference evidence="2" key="1">
    <citation type="submission" date="2020-03" db="EMBL/GenBank/DDBJ databases">
        <title>The deep terrestrial virosphere.</title>
        <authorList>
            <person name="Holmfeldt K."/>
            <person name="Nilsson E."/>
            <person name="Simone D."/>
            <person name="Lopez-Fernandez M."/>
            <person name="Wu X."/>
            <person name="de Brujin I."/>
            <person name="Lundin D."/>
            <person name="Andersson A."/>
            <person name="Bertilsson S."/>
            <person name="Dopson M."/>
        </authorList>
    </citation>
    <scope>NUCLEOTIDE SEQUENCE</scope>
    <source>
        <strain evidence="2">MM415B02361</strain>
    </source>
</reference>
<accession>A0A6M3LBI7</accession>